<keyword evidence="3" id="KW-1048">Host nucleus</keyword>
<dbReference type="GO" id="GO:0003723">
    <property type="term" value="F:RNA binding"/>
    <property type="evidence" value="ECO:0007669"/>
    <property type="project" value="UniProtKB-KW"/>
</dbReference>
<comment type="catalytic activity">
    <reaction evidence="11">
        <text>ATP + H2O = ADP + phosphate + H(+)</text>
        <dbReference type="Rhea" id="RHEA:13065"/>
        <dbReference type="ChEBI" id="CHEBI:15377"/>
        <dbReference type="ChEBI" id="CHEBI:15378"/>
        <dbReference type="ChEBI" id="CHEBI:30616"/>
        <dbReference type="ChEBI" id="CHEBI:43474"/>
        <dbReference type="ChEBI" id="CHEBI:456216"/>
        <dbReference type="EC" id="3.6.4.13"/>
    </reaction>
</comment>
<evidence type="ECO:0000256" key="8">
    <source>
        <dbReference type="ARBA" id="ARBA00022884"/>
    </source>
</evidence>
<dbReference type="Pfam" id="PF20483">
    <property type="entry name" value="Flavi_NS5_thumb"/>
    <property type="match status" value="1"/>
</dbReference>
<proteinExistence type="predicted"/>
<keyword evidence="8" id="KW-0694">RNA-binding</keyword>
<dbReference type="GO" id="GO:0005524">
    <property type="term" value="F:ATP binding"/>
    <property type="evidence" value="ECO:0007669"/>
    <property type="project" value="InterPro"/>
</dbReference>
<keyword evidence="7" id="KW-0067">ATP-binding</keyword>
<reference evidence="14" key="1">
    <citation type="submission" date="2020-07" db="EMBL/GenBank/DDBJ databases">
        <authorList>
            <person name="Guo L."/>
            <person name="Lu X."/>
            <person name="Guo D."/>
        </authorList>
    </citation>
    <scope>NUCLEOTIDE SEQUENCE</scope>
    <source>
        <strain evidence="14">018</strain>
    </source>
</reference>
<evidence type="ECO:0000256" key="2">
    <source>
        <dbReference type="ARBA" id="ARBA00022484"/>
    </source>
</evidence>
<dbReference type="GO" id="GO:0008168">
    <property type="term" value="F:methyltransferase activity"/>
    <property type="evidence" value="ECO:0007669"/>
    <property type="project" value="InterPro"/>
</dbReference>
<evidence type="ECO:0000256" key="3">
    <source>
        <dbReference type="ARBA" id="ARBA00022562"/>
    </source>
</evidence>
<dbReference type="GO" id="GO:0003724">
    <property type="term" value="F:RNA helicase activity"/>
    <property type="evidence" value="ECO:0007669"/>
    <property type="project" value="UniProtKB-EC"/>
</dbReference>
<protein>
    <submittedName>
        <fullName evidence="14">NS5 protein</fullName>
    </submittedName>
</protein>
<dbReference type="GO" id="GO:0032259">
    <property type="term" value="P:methylation"/>
    <property type="evidence" value="ECO:0007669"/>
    <property type="project" value="InterPro"/>
</dbReference>
<dbReference type="Pfam" id="PF00972">
    <property type="entry name" value="Flavi_NS5"/>
    <property type="match status" value="1"/>
</dbReference>
<evidence type="ECO:0000256" key="5">
    <source>
        <dbReference type="ARBA" id="ARBA00022679"/>
    </source>
</evidence>
<dbReference type="InterPro" id="IPR043502">
    <property type="entry name" value="DNA/RNA_pol_sf"/>
</dbReference>
<dbReference type="InterPro" id="IPR000208">
    <property type="entry name" value="Flavi_RdRp_fingers/palm"/>
</dbReference>
<dbReference type="SUPFAM" id="SSF53335">
    <property type="entry name" value="S-adenosyl-L-methionine-dependent methyltransferases"/>
    <property type="match status" value="1"/>
</dbReference>
<dbReference type="GO" id="GO:0006397">
    <property type="term" value="P:mRNA processing"/>
    <property type="evidence" value="ECO:0007669"/>
    <property type="project" value="UniProtKB-KW"/>
</dbReference>
<dbReference type="GO" id="GO:0039694">
    <property type="term" value="P:viral RNA genome replication"/>
    <property type="evidence" value="ECO:0007669"/>
    <property type="project" value="InterPro"/>
</dbReference>
<dbReference type="Gene3D" id="1.10.260.90">
    <property type="match status" value="1"/>
</dbReference>
<feature type="domain" description="RdRp catalytic" evidence="13">
    <location>
        <begin position="624"/>
        <end position="766"/>
    </location>
</feature>
<evidence type="ECO:0000256" key="6">
    <source>
        <dbReference type="ARBA" id="ARBA00022695"/>
    </source>
</evidence>
<dbReference type="InterPro" id="IPR046811">
    <property type="entry name" value="Flavi_NS5_thumb"/>
</dbReference>
<keyword evidence="5" id="KW-0808">Transferase</keyword>
<evidence type="ECO:0000256" key="11">
    <source>
        <dbReference type="ARBA" id="ARBA00047984"/>
    </source>
</evidence>
<dbReference type="EMBL" id="MT747997">
    <property type="protein sequence ID" value="QPG92984.1"/>
    <property type="molecule type" value="Genomic_RNA"/>
</dbReference>
<keyword evidence="7" id="KW-0378">Hydrolase</keyword>
<accession>A0A7S9KIU7</accession>
<evidence type="ECO:0000256" key="12">
    <source>
        <dbReference type="SAM" id="Phobius"/>
    </source>
</evidence>
<keyword evidence="9" id="KW-0693">Viral RNA replication</keyword>
<evidence type="ECO:0000313" key="14">
    <source>
        <dbReference type="EMBL" id="QPG92984.1"/>
    </source>
</evidence>
<dbReference type="SUPFAM" id="SSF56672">
    <property type="entry name" value="DNA/RNA polymerases"/>
    <property type="match status" value="1"/>
</dbReference>
<keyword evidence="12" id="KW-1133">Transmembrane helix</keyword>
<sequence>MEDWLYIVALYSVLFLAILPMRWGTSFWRLYFEYAIMLILQHVYFIIVFVVGAHKRGYFKCFNSFYGAMKISYHGSFEKLKGSYDRVVWAELMGLQSKKTLRTGMGHAFKKKLNNMKDNEFHKIRMYGVAEETRGPGVLSRAEYKLVDILTYMRKKMGGQTVVDLCAGRGGWTNVALRYGCRSVHAVSFWSKQPSHEQRTGNIWSDRRVTFSEGDYRNQELMKTNWVLFDGGESNQNADAEKNGFLKLMNNDHTHGKFSVTDWLLMNPGCNYAIKIMTPWDEETIKLCEHWQEITGRGTFVRLNRERISNACVYFISDNKTNLRHQANELMATLMFKIDEAKGKSIKELKAGAGIEQIKAEWPKKGNYKCPVKLEPYDMSASVSEFGELKPPRNITRFMKEIGWRYSTYTGSPGTYPNRYVMTIIGVLREVMSSFGNWKSTDTTPESTFEVVSRKIDVAPTEEHKHWVRIGEAYKGIAEHLRGRQIRMKRLDLTQVPATINNQGAMGHQEKFKPYSTLGEYVNTPNSGWAQEVNKFGESLNTKSPKMLVYNSMGKKERKQMFGRKPSGSRLIWFLPGTARLYEALIFADLDRVVKKLHVSVSGIPLYDYGEALYDCMERGKKDRVFVCDDVPGWDTKVGLGWMCHECHFLKMISDGDKYHKEIENLYRIYAYPTVNIHRMINGKNEEAIYQLQGQVSSGRRVTYAMNTITNTVVTLCRVAYALGVKEEDMRQWVKDKLKRRSDEYGGKISGDDSALCLSEKVAQKVVRGAGIEFMNDIGFGRKNRKPDEPSEIIREMKSVEFCSHRYTLVKYMRKRDKATKMRWMPIRSVEEILAKATIMTSKPVATAGVKEKYIEAAWARAQAMNLLVNYHHLSEARTVALALLTATPTLQLEGMSKGARLIEEPWLRKGRVIDIINNCLFGESTTYSEMFEGFSLDFVHELGYISECERAIYGVKTGTAKRKKWVRRLFATALRVRSEIGINQENEYHEWICEMKVFNDQYKREGRNLDRIIQQFDEREMFVPKNERYEPDF</sequence>
<keyword evidence="2" id="KW-0696">RNA-directed RNA polymerase</keyword>
<keyword evidence="6" id="KW-0548">Nucleotidyltransferase</keyword>
<dbReference type="PROSITE" id="PS50507">
    <property type="entry name" value="RDRP_SSRNA_POS"/>
    <property type="match status" value="1"/>
</dbReference>
<feature type="transmembrane region" description="Helical" evidence="12">
    <location>
        <begin position="6"/>
        <end position="24"/>
    </location>
</feature>
<keyword evidence="7" id="KW-0547">Nucleotide-binding</keyword>
<keyword evidence="12" id="KW-0812">Transmembrane</keyword>
<dbReference type="Pfam" id="PF01728">
    <property type="entry name" value="FtsJ"/>
    <property type="match status" value="1"/>
</dbReference>
<keyword evidence="4" id="KW-0507">mRNA processing</keyword>
<dbReference type="InterPro" id="IPR002877">
    <property type="entry name" value="RNA_MeTrfase_FtsJ_dom"/>
</dbReference>
<evidence type="ECO:0000256" key="4">
    <source>
        <dbReference type="ARBA" id="ARBA00022664"/>
    </source>
</evidence>
<evidence type="ECO:0000256" key="9">
    <source>
        <dbReference type="ARBA" id="ARBA00022953"/>
    </source>
</evidence>
<dbReference type="InterPro" id="IPR029063">
    <property type="entry name" value="SAM-dependent_MTases_sf"/>
</dbReference>
<name>A0A7S9KIU7_9FLAV</name>
<evidence type="ECO:0000256" key="7">
    <source>
        <dbReference type="ARBA" id="ARBA00022806"/>
    </source>
</evidence>
<dbReference type="Gene3D" id="3.40.50.150">
    <property type="entry name" value="Vaccinia Virus protein VP39"/>
    <property type="match status" value="1"/>
</dbReference>
<dbReference type="GO" id="GO:0042025">
    <property type="term" value="C:host cell nucleus"/>
    <property type="evidence" value="ECO:0007669"/>
    <property type="project" value="UniProtKB-SubCell"/>
</dbReference>
<evidence type="ECO:0000259" key="13">
    <source>
        <dbReference type="PROSITE" id="PS50507"/>
    </source>
</evidence>
<keyword evidence="7" id="KW-0347">Helicase</keyword>
<organism evidence="14">
    <name type="scientific">Jingmen tick virus</name>
    <dbReference type="NCBI Taxonomy" id="1172985"/>
    <lineage>
        <taxon>Viruses</taxon>
        <taxon>Riboviria</taxon>
        <taxon>Orthornavirae</taxon>
        <taxon>Kitrinoviricota</taxon>
        <taxon>Flasuviricetes</taxon>
        <taxon>Amarillovirales</taxon>
        <taxon>Flaviviridae</taxon>
        <taxon>Jingmenvirus group</taxon>
    </lineage>
</organism>
<feature type="transmembrane region" description="Helical" evidence="12">
    <location>
        <begin position="31"/>
        <end position="53"/>
    </location>
</feature>
<evidence type="ECO:0000256" key="10">
    <source>
        <dbReference type="ARBA" id="ARBA00023136"/>
    </source>
</evidence>
<comment type="subcellular location">
    <subcellularLocation>
        <location evidence="1">Host nucleus</location>
    </subcellularLocation>
</comment>
<keyword evidence="10 12" id="KW-0472">Membrane</keyword>
<dbReference type="InterPro" id="IPR007094">
    <property type="entry name" value="RNA-dir_pol_PSvirus"/>
</dbReference>
<evidence type="ECO:0000256" key="1">
    <source>
        <dbReference type="ARBA" id="ARBA00004147"/>
    </source>
</evidence>
<dbReference type="GO" id="GO:0003968">
    <property type="term" value="F:RNA-directed RNA polymerase activity"/>
    <property type="evidence" value="ECO:0007669"/>
    <property type="project" value="UniProtKB-KW"/>
</dbReference>